<dbReference type="SUPFAM" id="SSF54631">
    <property type="entry name" value="CBS-domain pair"/>
    <property type="match status" value="1"/>
</dbReference>
<reference evidence="2" key="1">
    <citation type="submission" date="2013-08" db="EMBL/GenBank/DDBJ databases">
        <authorList>
            <person name="Mendez C."/>
            <person name="Richter M."/>
            <person name="Ferrer M."/>
            <person name="Sanchez J."/>
        </authorList>
    </citation>
    <scope>NUCLEOTIDE SEQUENCE</scope>
</reference>
<dbReference type="EMBL" id="AUZX01015329">
    <property type="protein sequence ID" value="EQD29338.1"/>
    <property type="molecule type" value="Genomic_DNA"/>
</dbReference>
<dbReference type="InterPro" id="IPR000644">
    <property type="entry name" value="CBS_dom"/>
</dbReference>
<name>T0Y867_9ZZZZ</name>
<dbReference type="InterPro" id="IPR046342">
    <property type="entry name" value="CBS_dom_sf"/>
</dbReference>
<evidence type="ECO:0000313" key="2">
    <source>
        <dbReference type="EMBL" id="EQD29338.1"/>
    </source>
</evidence>
<organism evidence="2">
    <name type="scientific">mine drainage metagenome</name>
    <dbReference type="NCBI Taxonomy" id="410659"/>
    <lineage>
        <taxon>unclassified sequences</taxon>
        <taxon>metagenomes</taxon>
        <taxon>ecological metagenomes</taxon>
    </lineage>
</organism>
<dbReference type="CDD" id="cd02205">
    <property type="entry name" value="CBS_pair_SF"/>
    <property type="match status" value="1"/>
</dbReference>
<dbReference type="Pfam" id="PF00571">
    <property type="entry name" value="CBS"/>
    <property type="match status" value="1"/>
</dbReference>
<reference evidence="2" key="2">
    <citation type="journal article" date="2014" name="ISME J.">
        <title>Microbial stratification in low pH oxic and suboxic macroscopic growths along an acid mine drainage.</title>
        <authorList>
            <person name="Mendez-Garcia C."/>
            <person name="Mesa V."/>
            <person name="Sprenger R.R."/>
            <person name="Richter M."/>
            <person name="Diez M.S."/>
            <person name="Solano J."/>
            <person name="Bargiela R."/>
            <person name="Golyshina O.V."/>
            <person name="Manteca A."/>
            <person name="Ramos J.L."/>
            <person name="Gallego J.R."/>
            <person name="Llorente I."/>
            <person name="Martins Dos Santos V.A."/>
            <person name="Jensen O.N."/>
            <person name="Pelaez A.I."/>
            <person name="Sanchez J."/>
            <person name="Ferrer M."/>
        </authorList>
    </citation>
    <scope>NUCLEOTIDE SEQUENCE</scope>
</reference>
<gene>
    <name evidence="2" type="ORF">B1A_20761</name>
</gene>
<sequence length="168" mass="19206">MEKAIICNSVKENPIFLTENQNLLDARDSLIESKLHSIPVCNKDQRLIGVITMDDILNVIPIDKSDDGIMLNISGLSTGDSDLYDIIYFLTDKFTQKISKVSGLNTGALNIHVMKHHSQGAVKYSIRTRFSGRRINMTISDYDWNFGKCLSRIFETYDKRMKRDLEKN</sequence>
<dbReference type="SMART" id="SM00116">
    <property type="entry name" value="CBS"/>
    <property type="match status" value="1"/>
</dbReference>
<evidence type="ECO:0000259" key="1">
    <source>
        <dbReference type="PROSITE" id="PS51371"/>
    </source>
</evidence>
<accession>T0Y867</accession>
<dbReference type="Gene3D" id="3.10.580.10">
    <property type="entry name" value="CBS-domain"/>
    <property type="match status" value="1"/>
</dbReference>
<feature type="domain" description="CBS" evidence="1">
    <location>
        <begin position="10"/>
        <end position="68"/>
    </location>
</feature>
<proteinExistence type="predicted"/>
<protein>
    <submittedName>
        <fullName evidence="2">Inosine-5-monophosphate dehydrogenase</fullName>
    </submittedName>
</protein>
<comment type="caution">
    <text evidence="2">The sequence shown here is derived from an EMBL/GenBank/DDBJ whole genome shotgun (WGS) entry which is preliminary data.</text>
</comment>
<dbReference type="PROSITE" id="PS51371">
    <property type="entry name" value="CBS"/>
    <property type="match status" value="1"/>
</dbReference>
<dbReference type="AlphaFoldDB" id="T0Y867"/>